<dbReference type="EMBL" id="JAUTXT010000049">
    <property type="protein sequence ID" value="KAK3670894.1"/>
    <property type="molecule type" value="Genomic_DNA"/>
</dbReference>
<accession>A0AAE0TPX8</accession>
<dbReference type="PANTHER" id="PTHR47336">
    <property type="entry name" value="TRANSCRIPTION FACTOR HMS1-RELATED"/>
    <property type="match status" value="1"/>
</dbReference>
<dbReference type="InterPro" id="IPR036638">
    <property type="entry name" value="HLH_DNA-bd_sf"/>
</dbReference>
<proteinExistence type="predicted"/>
<comment type="caution">
    <text evidence="3">The sequence shown here is derived from an EMBL/GenBank/DDBJ whole genome shotgun (WGS) entry which is preliminary data.</text>
</comment>
<organism evidence="3 4">
    <name type="scientific">Recurvomyces mirabilis</name>
    <dbReference type="NCBI Taxonomy" id="574656"/>
    <lineage>
        <taxon>Eukaryota</taxon>
        <taxon>Fungi</taxon>
        <taxon>Dikarya</taxon>
        <taxon>Ascomycota</taxon>
        <taxon>Pezizomycotina</taxon>
        <taxon>Dothideomycetes</taxon>
        <taxon>Dothideomycetidae</taxon>
        <taxon>Mycosphaerellales</taxon>
        <taxon>Teratosphaeriaceae</taxon>
        <taxon>Recurvomyces</taxon>
    </lineage>
</organism>
<sequence>MGEAAAQATNGKTLWLTPEENEQPDRAALSMPGKHSLIEMTDNSDRDWRYPHHYAGQLPMLTSQWSQEPTHHIGGMEGVDLGMFQHEPSPYAESYRTTVVSEVPPPYESFYAGHHPHTDTEMLTPSTSGFPTEITEGYLPAHSQAGYLQPLIGLGHGSVATESPRSAHEDISPRQQLKTIPRHQQSRVQRPTLSRSITAPEATACIKRSGSDEDEDDYVPVEEVKGRGRKRQRIPHTAVERRYRENLNAHLDKLRQSVPLLASRGGKGADAQEGIKPSKCEILNGAIEHIAELGKEKRLLKDHNRMLKEENGMLKARLEELHGWNHGHSNTLGSAFGA</sequence>
<dbReference type="InterPro" id="IPR052099">
    <property type="entry name" value="Regulatory_TF_Diverse"/>
</dbReference>
<dbReference type="CDD" id="cd11395">
    <property type="entry name" value="bHLHzip_SREBP_like"/>
    <property type="match status" value="1"/>
</dbReference>
<evidence type="ECO:0000313" key="4">
    <source>
        <dbReference type="Proteomes" id="UP001274830"/>
    </source>
</evidence>
<dbReference type="PANTHER" id="PTHR47336:SF2">
    <property type="entry name" value="TRANSCRIPTION FACTOR HMS1-RELATED"/>
    <property type="match status" value="1"/>
</dbReference>
<gene>
    <name evidence="3" type="ORF">LTR78_009172</name>
</gene>
<dbReference type="SUPFAM" id="SSF47459">
    <property type="entry name" value="HLH, helix-loop-helix DNA-binding domain"/>
    <property type="match status" value="1"/>
</dbReference>
<evidence type="ECO:0000259" key="2">
    <source>
        <dbReference type="PROSITE" id="PS50888"/>
    </source>
</evidence>
<dbReference type="Pfam" id="PF00010">
    <property type="entry name" value="HLH"/>
    <property type="match status" value="1"/>
</dbReference>
<feature type="domain" description="BHLH" evidence="2">
    <location>
        <begin position="231"/>
        <end position="293"/>
    </location>
</feature>
<dbReference type="AlphaFoldDB" id="A0AAE0TPX8"/>
<dbReference type="SMART" id="SM00353">
    <property type="entry name" value="HLH"/>
    <property type="match status" value="1"/>
</dbReference>
<dbReference type="InterPro" id="IPR011598">
    <property type="entry name" value="bHLH_dom"/>
</dbReference>
<dbReference type="Proteomes" id="UP001274830">
    <property type="component" value="Unassembled WGS sequence"/>
</dbReference>
<dbReference type="Gene3D" id="4.10.280.10">
    <property type="entry name" value="Helix-loop-helix DNA-binding domain"/>
    <property type="match status" value="1"/>
</dbReference>
<dbReference type="PROSITE" id="PS50888">
    <property type="entry name" value="BHLH"/>
    <property type="match status" value="1"/>
</dbReference>
<protein>
    <recommendedName>
        <fullName evidence="2">BHLH domain-containing protein</fullName>
    </recommendedName>
</protein>
<keyword evidence="4" id="KW-1185">Reference proteome</keyword>
<evidence type="ECO:0000313" key="3">
    <source>
        <dbReference type="EMBL" id="KAK3670894.1"/>
    </source>
</evidence>
<name>A0AAE0TPX8_9PEZI</name>
<feature type="region of interest" description="Disordered" evidence="1">
    <location>
        <begin position="1"/>
        <end position="33"/>
    </location>
</feature>
<dbReference type="GO" id="GO:0046983">
    <property type="term" value="F:protein dimerization activity"/>
    <property type="evidence" value="ECO:0007669"/>
    <property type="project" value="InterPro"/>
</dbReference>
<evidence type="ECO:0000256" key="1">
    <source>
        <dbReference type="SAM" id="MobiDB-lite"/>
    </source>
</evidence>
<reference evidence="3" key="1">
    <citation type="submission" date="2023-07" db="EMBL/GenBank/DDBJ databases">
        <title>Black Yeasts Isolated from many extreme environments.</title>
        <authorList>
            <person name="Coleine C."/>
            <person name="Stajich J.E."/>
            <person name="Selbmann L."/>
        </authorList>
    </citation>
    <scope>NUCLEOTIDE SEQUENCE</scope>
    <source>
        <strain evidence="3">CCFEE 5485</strain>
    </source>
</reference>